<keyword evidence="7" id="KW-1185">Reference proteome</keyword>
<organism evidence="6 7">
    <name type="scientific">Devosia yakushimensis</name>
    <dbReference type="NCBI Taxonomy" id="470028"/>
    <lineage>
        <taxon>Bacteria</taxon>
        <taxon>Pseudomonadati</taxon>
        <taxon>Pseudomonadota</taxon>
        <taxon>Alphaproteobacteria</taxon>
        <taxon>Hyphomicrobiales</taxon>
        <taxon>Devosiaceae</taxon>
        <taxon>Devosia</taxon>
    </lineage>
</organism>
<dbReference type="RefSeq" id="WP_284390524.1">
    <property type="nucleotide sequence ID" value="NZ_BSNG01000001.1"/>
</dbReference>
<dbReference type="PANTHER" id="PTHR30061">
    <property type="entry name" value="MALTOSE-BINDING PERIPLASMIC PROTEIN"/>
    <property type="match status" value="1"/>
</dbReference>
<feature type="signal peptide" evidence="5">
    <location>
        <begin position="1"/>
        <end position="20"/>
    </location>
</feature>
<accession>A0ABQ5UG36</accession>
<evidence type="ECO:0000313" key="6">
    <source>
        <dbReference type="EMBL" id="GLQ10150.1"/>
    </source>
</evidence>
<evidence type="ECO:0000256" key="2">
    <source>
        <dbReference type="ARBA" id="ARBA00022448"/>
    </source>
</evidence>
<dbReference type="Pfam" id="PF13416">
    <property type="entry name" value="SBP_bac_8"/>
    <property type="match status" value="1"/>
</dbReference>
<proteinExistence type="inferred from homology"/>
<keyword evidence="3 5" id="KW-0732">Signal</keyword>
<sequence length="417" mass="44760">MKKLAVLAGILAMSTAPAWAQTELSLWYHGAGNPTEGEILNTVISDFNASQSDWAVKLEQFPQGAYNDTIVAAAVAGNLPDIIDVDGPNMPNWAWAGYMAPLELSEGTLDGFLPGTIGTWQDKVYSVGLWDAAVAMFARKSVLEENGIRIPTLEQPWTGEEFNAALETLKASGKFEYALDLGMNDRGEWYPYAYSPFLQSFGGDIIDRTTYTTAEGALNGDAAIAFGEWWQSLFTNGYAPGTSQDPADRETGFIDGKYALQWNGNWNALKALEAFGDDLLFLPAPDFGNGPKIGAASWQFGVSATSEHKDGASAFIEFATQDKYVAAFSNGLGLIPATASAAELTENYKPGGPLAVFYDLSKQQGTLRPVTPGYVVEALEFIKLAADIANGADVADTLDAAVDAIDADIQRNNNYGF</sequence>
<evidence type="ECO:0000256" key="4">
    <source>
        <dbReference type="ARBA" id="ARBA00022764"/>
    </source>
</evidence>
<feature type="chain" id="PRO_5045395288" evidence="5">
    <location>
        <begin position="21"/>
        <end position="417"/>
    </location>
</feature>
<dbReference type="Gene3D" id="3.40.190.10">
    <property type="entry name" value="Periplasmic binding protein-like II"/>
    <property type="match status" value="1"/>
</dbReference>
<comment type="similarity">
    <text evidence="1">Belongs to the bacterial solute-binding protein 1 family.</text>
</comment>
<name>A0ABQ5UG36_9HYPH</name>
<dbReference type="EMBL" id="BSNG01000001">
    <property type="protein sequence ID" value="GLQ10150.1"/>
    <property type="molecule type" value="Genomic_DNA"/>
</dbReference>
<evidence type="ECO:0000313" key="7">
    <source>
        <dbReference type="Proteomes" id="UP001161406"/>
    </source>
</evidence>
<reference evidence="6" key="1">
    <citation type="journal article" date="2014" name="Int. J. Syst. Evol. Microbiol.">
        <title>Complete genome of a new Firmicutes species belonging to the dominant human colonic microbiota ('Ruminococcus bicirculans') reveals two chromosomes and a selective capacity to utilize plant glucans.</title>
        <authorList>
            <consortium name="NISC Comparative Sequencing Program"/>
            <person name="Wegmann U."/>
            <person name="Louis P."/>
            <person name="Goesmann A."/>
            <person name="Henrissat B."/>
            <person name="Duncan S.H."/>
            <person name="Flint H.J."/>
        </authorList>
    </citation>
    <scope>NUCLEOTIDE SEQUENCE</scope>
    <source>
        <strain evidence="6">NBRC 103855</strain>
    </source>
</reference>
<evidence type="ECO:0000256" key="3">
    <source>
        <dbReference type="ARBA" id="ARBA00022729"/>
    </source>
</evidence>
<dbReference type="InterPro" id="IPR006059">
    <property type="entry name" value="SBP"/>
</dbReference>
<keyword evidence="2" id="KW-0813">Transport</keyword>
<evidence type="ECO:0000256" key="5">
    <source>
        <dbReference type="SAM" id="SignalP"/>
    </source>
</evidence>
<evidence type="ECO:0000256" key="1">
    <source>
        <dbReference type="ARBA" id="ARBA00008520"/>
    </source>
</evidence>
<reference evidence="6" key="2">
    <citation type="submission" date="2023-01" db="EMBL/GenBank/DDBJ databases">
        <title>Draft genome sequence of Devosia yakushimensis strain NBRC 103855.</title>
        <authorList>
            <person name="Sun Q."/>
            <person name="Mori K."/>
        </authorList>
    </citation>
    <scope>NUCLEOTIDE SEQUENCE</scope>
    <source>
        <strain evidence="6">NBRC 103855</strain>
    </source>
</reference>
<gene>
    <name evidence="6" type="ORF">GCM10007913_20820</name>
</gene>
<dbReference type="Proteomes" id="UP001161406">
    <property type="component" value="Unassembled WGS sequence"/>
</dbReference>
<keyword evidence="4" id="KW-0574">Periplasm</keyword>
<comment type="caution">
    <text evidence="6">The sequence shown here is derived from an EMBL/GenBank/DDBJ whole genome shotgun (WGS) entry which is preliminary data.</text>
</comment>
<dbReference type="PANTHER" id="PTHR30061:SF50">
    <property type="entry name" value="MALTOSE_MALTODEXTRIN-BINDING PERIPLASMIC PROTEIN"/>
    <property type="match status" value="1"/>
</dbReference>
<dbReference type="SUPFAM" id="SSF53850">
    <property type="entry name" value="Periplasmic binding protein-like II"/>
    <property type="match status" value="1"/>
</dbReference>
<protein>
    <submittedName>
        <fullName evidence="6">Sugar-binding protein</fullName>
    </submittedName>
</protein>